<dbReference type="Gene3D" id="1.20.144.10">
    <property type="entry name" value="Phosphatidic acid phosphatase type 2/haloperoxidase"/>
    <property type="match status" value="1"/>
</dbReference>
<keyword evidence="1" id="KW-0812">Transmembrane</keyword>
<organism evidence="3 4">
    <name type="scientific">Maribellus comscasis</name>
    <dbReference type="NCBI Taxonomy" id="2681766"/>
    <lineage>
        <taxon>Bacteria</taxon>
        <taxon>Pseudomonadati</taxon>
        <taxon>Bacteroidota</taxon>
        <taxon>Bacteroidia</taxon>
        <taxon>Marinilabiliales</taxon>
        <taxon>Prolixibacteraceae</taxon>
        <taxon>Maribellus</taxon>
    </lineage>
</organism>
<dbReference type="PANTHER" id="PTHR14969:SF13">
    <property type="entry name" value="AT30094P"/>
    <property type="match status" value="1"/>
</dbReference>
<keyword evidence="1" id="KW-1133">Transmembrane helix</keyword>
<reference evidence="3 4" key="1">
    <citation type="submission" date="2019-11" db="EMBL/GenBank/DDBJ databases">
        <authorList>
            <person name="Zheng R.K."/>
            <person name="Sun C.M."/>
        </authorList>
    </citation>
    <scope>NUCLEOTIDE SEQUENCE [LARGE SCALE GENOMIC DNA]</scope>
    <source>
        <strain evidence="3 4">WC007</strain>
    </source>
</reference>
<keyword evidence="1" id="KW-0472">Membrane</keyword>
<feature type="transmembrane region" description="Helical" evidence="1">
    <location>
        <begin position="29"/>
        <end position="51"/>
    </location>
</feature>
<dbReference type="InterPro" id="IPR036938">
    <property type="entry name" value="PAP2/HPO_sf"/>
</dbReference>
<dbReference type="EMBL" id="CP046401">
    <property type="protein sequence ID" value="QGY45114.1"/>
    <property type="molecule type" value="Genomic_DNA"/>
</dbReference>
<dbReference type="SMART" id="SM00014">
    <property type="entry name" value="acidPPc"/>
    <property type="match status" value="1"/>
</dbReference>
<feature type="transmembrane region" description="Helical" evidence="1">
    <location>
        <begin position="160"/>
        <end position="185"/>
    </location>
</feature>
<dbReference type="PANTHER" id="PTHR14969">
    <property type="entry name" value="SPHINGOSINE-1-PHOSPHATE PHOSPHOHYDROLASE"/>
    <property type="match status" value="1"/>
</dbReference>
<evidence type="ECO:0000256" key="1">
    <source>
        <dbReference type="SAM" id="Phobius"/>
    </source>
</evidence>
<keyword evidence="4" id="KW-1185">Reference proteome</keyword>
<feature type="transmembrane region" description="Helical" evidence="1">
    <location>
        <begin position="206"/>
        <end position="227"/>
    </location>
</feature>
<feature type="transmembrane region" description="Helical" evidence="1">
    <location>
        <begin position="136"/>
        <end position="154"/>
    </location>
</feature>
<feature type="transmembrane region" description="Helical" evidence="1">
    <location>
        <begin position="108"/>
        <end position="124"/>
    </location>
</feature>
<dbReference type="InterPro" id="IPR000326">
    <property type="entry name" value="PAP2/HPO"/>
</dbReference>
<dbReference type="AlphaFoldDB" id="A0A6I6K530"/>
<name>A0A6I6K530_9BACT</name>
<dbReference type="KEGG" id="mcos:GM418_15990"/>
<feature type="domain" description="Phosphatidic acid phosphatase type 2/haloperoxidase" evidence="2">
    <location>
        <begin position="61"/>
        <end position="175"/>
    </location>
</feature>
<evidence type="ECO:0000313" key="4">
    <source>
        <dbReference type="Proteomes" id="UP000428260"/>
    </source>
</evidence>
<dbReference type="SUPFAM" id="SSF48317">
    <property type="entry name" value="Acid phosphatase/Vanadium-dependent haloperoxidase"/>
    <property type="match status" value="1"/>
</dbReference>
<proteinExistence type="predicted"/>
<dbReference type="Pfam" id="PF01569">
    <property type="entry name" value="PAP2"/>
    <property type="match status" value="1"/>
</dbReference>
<evidence type="ECO:0000259" key="2">
    <source>
        <dbReference type="SMART" id="SM00014"/>
    </source>
</evidence>
<dbReference type="Proteomes" id="UP000428260">
    <property type="component" value="Chromosome"/>
</dbReference>
<gene>
    <name evidence="3" type="ORF">GM418_15990</name>
</gene>
<accession>A0A6I6K530</accession>
<sequence>MELLQKILELDTELFLYLNSFHNDFWDTIMLMATRKETWLPFYAVILFYFVKKYREKSILIVIFLALTILASDQISVLIKHWVERLRPVYNPEIEHLVHNVLRKGGKYGFVSSHAANTFGIYVFTSRIFKNRSYSILILLWALLLSYSRIYSGVHYPTDILFGALLGWGIGWIMFKTLMFLDIHFFGTRMPKIETTGLAIKQSGTVFLVFLTLTTTVLIVVSILHYYNYL</sequence>
<evidence type="ECO:0000313" key="3">
    <source>
        <dbReference type="EMBL" id="QGY45114.1"/>
    </source>
</evidence>
<protein>
    <submittedName>
        <fullName evidence="3">Phosphatase PAP2 family protein</fullName>
    </submittedName>
</protein>
<dbReference type="RefSeq" id="WP_158868077.1">
    <property type="nucleotide sequence ID" value="NZ_CP046401.1"/>
</dbReference>
<feature type="transmembrane region" description="Helical" evidence="1">
    <location>
        <begin position="58"/>
        <end position="79"/>
    </location>
</feature>